<sequence>MDERNYDRFVVDKEIECFFGERRDFVLLYDLSVWGCMIEAPMSGIKGGASIHLKLNDFIEVYGRVVWEKDGCAGVSFGHALHEAAVKFLGFSPTTTAFEQMEPRDRFGRPLPALPRY</sequence>
<evidence type="ECO:0000313" key="3">
    <source>
        <dbReference type="Proteomes" id="UP000321172"/>
    </source>
</evidence>
<dbReference type="KEGG" id="ngf:FRF71_05460"/>
<keyword evidence="3" id="KW-1185">Reference proteome</keyword>
<evidence type="ECO:0000313" key="2">
    <source>
        <dbReference type="EMBL" id="QEA15625.1"/>
    </source>
</evidence>
<dbReference type="OrthoDB" id="7508603at2"/>
<name>A0A5B8S5D2_9SPHN</name>
<protein>
    <submittedName>
        <fullName evidence="2">PilZ domain-containing protein</fullName>
    </submittedName>
</protein>
<dbReference type="Pfam" id="PF07238">
    <property type="entry name" value="PilZ"/>
    <property type="match status" value="1"/>
</dbReference>
<organism evidence="2 3">
    <name type="scientific">Novosphingobium ginsenosidimutans</name>
    <dbReference type="NCBI Taxonomy" id="1176536"/>
    <lineage>
        <taxon>Bacteria</taxon>
        <taxon>Pseudomonadati</taxon>
        <taxon>Pseudomonadota</taxon>
        <taxon>Alphaproteobacteria</taxon>
        <taxon>Sphingomonadales</taxon>
        <taxon>Sphingomonadaceae</taxon>
        <taxon>Novosphingobium</taxon>
    </lineage>
</organism>
<dbReference type="RefSeq" id="WP_147089603.1">
    <property type="nucleotide sequence ID" value="NZ_BAABJD010000001.1"/>
</dbReference>
<dbReference type="Proteomes" id="UP000321172">
    <property type="component" value="Chromosome"/>
</dbReference>
<feature type="domain" description="PilZ" evidence="1">
    <location>
        <begin position="4"/>
        <end position="84"/>
    </location>
</feature>
<dbReference type="Gene3D" id="2.40.10.220">
    <property type="entry name" value="predicted glycosyltransferase like domains"/>
    <property type="match status" value="1"/>
</dbReference>
<reference evidence="2 3" key="1">
    <citation type="journal article" date="2013" name="J. Microbiol. Biotechnol.">
        <title>Novosphingobium ginsenosidimutans sp. nov., with the ability to convert ginsenoside.</title>
        <authorList>
            <person name="Kim J.K."/>
            <person name="He D."/>
            <person name="Liu Q.M."/>
            <person name="Park H.Y."/>
            <person name="Jung M.S."/>
            <person name="Yoon M.H."/>
            <person name="Kim S.C."/>
            <person name="Im W.T."/>
        </authorList>
    </citation>
    <scope>NUCLEOTIDE SEQUENCE [LARGE SCALE GENOMIC DNA]</scope>
    <source>
        <strain evidence="2 3">FW-6</strain>
    </source>
</reference>
<evidence type="ECO:0000259" key="1">
    <source>
        <dbReference type="Pfam" id="PF07238"/>
    </source>
</evidence>
<accession>A0A5B8S5D2</accession>
<proteinExistence type="predicted"/>
<dbReference type="AlphaFoldDB" id="A0A5B8S5D2"/>
<dbReference type="GO" id="GO:0035438">
    <property type="term" value="F:cyclic-di-GMP binding"/>
    <property type="evidence" value="ECO:0007669"/>
    <property type="project" value="InterPro"/>
</dbReference>
<gene>
    <name evidence="2" type="ORF">FRF71_05460</name>
</gene>
<dbReference type="SUPFAM" id="SSF141371">
    <property type="entry name" value="PilZ domain-like"/>
    <property type="match status" value="1"/>
</dbReference>
<dbReference type="InterPro" id="IPR009875">
    <property type="entry name" value="PilZ_domain"/>
</dbReference>
<dbReference type="EMBL" id="CP042345">
    <property type="protein sequence ID" value="QEA15625.1"/>
    <property type="molecule type" value="Genomic_DNA"/>
</dbReference>